<sequence length="367" mass="41481">MGERQAVIIANPKPFRLILRDESDTWECTTEQVNRSTYNYVKLHRATRFIDVNLTEPFTLGLGYDGSLILPLIKDYADPDKALDEFNRVIAACFIGGLYIEAVSPSDLSFGHLANCGYYRHEHPLGDNAELHRAIGEQGAGSFFTIKLYNPPQILADDFESSYRVGNEVLALVPTLSPTLFTTAFTYYLTGQLRESLTHAWISIEQTVEHLWQEKIVENAKGGSIPKRRKFLESQQWNLAHRVELLFSLGVLDDDLYRHLNSARSERNEFQHTGKTPSRDAAKSALIAVSGLLSLIATLKGHEYDKQLIIRYLDGEKRPGSSMATVTNYKNVAEGSASHWRSLIPLPGFSEWKDEIETYDDIQLIKI</sequence>
<name>A0A2G1UHA7_9GAMM</name>
<proteinExistence type="predicted"/>
<dbReference type="RefSeq" id="WP_099615943.1">
    <property type="nucleotide sequence ID" value="NZ_KZ319377.1"/>
</dbReference>
<dbReference type="Proteomes" id="UP000231409">
    <property type="component" value="Unassembled WGS sequence"/>
</dbReference>
<gene>
    <name evidence="1" type="ORF">CLH61_16950</name>
</gene>
<organism evidence="1 2">
    <name type="scientific">Marinobacter profundi</name>
    <dbReference type="NCBI Taxonomy" id="2666256"/>
    <lineage>
        <taxon>Bacteria</taxon>
        <taxon>Pseudomonadati</taxon>
        <taxon>Pseudomonadota</taxon>
        <taxon>Gammaproteobacteria</taxon>
        <taxon>Pseudomonadales</taxon>
        <taxon>Marinobacteraceae</taxon>
        <taxon>Marinobacter</taxon>
    </lineage>
</organism>
<dbReference type="AlphaFoldDB" id="A0A2G1UHA7"/>
<evidence type="ECO:0000313" key="2">
    <source>
        <dbReference type="Proteomes" id="UP000231409"/>
    </source>
</evidence>
<keyword evidence="2" id="KW-1185">Reference proteome</keyword>
<evidence type="ECO:0000313" key="1">
    <source>
        <dbReference type="EMBL" id="PHQ13800.1"/>
    </source>
</evidence>
<accession>A0A2G1UHA7</accession>
<reference evidence="1 2" key="1">
    <citation type="submission" date="2017-09" db="EMBL/GenBank/DDBJ databases">
        <title>The draft genome sequences of Marinobacter sp. PWS21.</title>
        <authorList>
            <person name="Cao J."/>
        </authorList>
    </citation>
    <scope>NUCLEOTIDE SEQUENCE [LARGE SCALE GENOMIC DNA]</scope>
    <source>
        <strain evidence="1 2">PWS21</strain>
    </source>
</reference>
<protein>
    <submittedName>
        <fullName evidence="1">Uncharacterized protein</fullName>
    </submittedName>
</protein>
<comment type="caution">
    <text evidence="1">The sequence shown here is derived from an EMBL/GenBank/DDBJ whole genome shotgun (WGS) entry which is preliminary data.</text>
</comment>
<dbReference type="EMBL" id="NTFH01000015">
    <property type="protein sequence ID" value="PHQ13800.1"/>
    <property type="molecule type" value="Genomic_DNA"/>
</dbReference>